<dbReference type="InParanoid" id="A2DD16"/>
<dbReference type="STRING" id="5722.A2DD16"/>
<dbReference type="InterPro" id="IPR000253">
    <property type="entry name" value="FHA_dom"/>
</dbReference>
<accession>A2DD16</accession>
<dbReference type="InterPro" id="IPR001005">
    <property type="entry name" value="SANT/Myb"/>
</dbReference>
<gene>
    <name evidence="2" type="ORF">TVAG_238160</name>
</gene>
<dbReference type="GO" id="GO:0045944">
    <property type="term" value="P:positive regulation of transcription by RNA polymerase II"/>
    <property type="evidence" value="ECO:0000318"/>
    <property type="project" value="GO_Central"/>
</dbReference>
<proteinExistence type="predicted"/>
<dbReference type="FunFam" id="2.60.200.20:FF:000117">
    <property type="entry name" value="FHA domain containing protein"/>
    <property type="match status" value="1"/>
</dbReference>
<organism evidence="2 3">
    <name type="scientific">Trichomonas vaginalis (strain ATCC PRA-98 / G3)</name>
    <dbReference type="NCBI Taxonomy" id="412133"/>
    <lineage>
        <taxon>Eukaryota</taxon>
        <taxon>Metamonada</taxon>
        <taxon>Parabasalia</taxon>
        <taxon>Trichomonadida</taxon>
        <taxon>Trichomonadidae</taxon>
        <taxon>Trichomonas</taxon>
    </lineage>
</organism>
<dbReference type="PROSITE" id="PS50006">
    <property type="entry name" value="FHA_DOMAIN"/>
    <property type="match status" value="1"/>
</dbReference>
<dbReference type="VEuPathDB" id="TrichDB:TVAG_238160"/>
<dbReference type="InterPro" id="IPR008984">
    <property type="entry name" value="SMAD_FHA_dom_sf"/>
</dbReference>
<dbReference type="PANTHER" id="PTHR13233">
    <property type="entry name" value="MICROSPHERULE PROTEIN 1"/>
    <property type="match status" value="1"/>
</dbReference>
<dbReference type="EMBL" id="DS113188">
    <property type="protein sequence ID" value="EAY21790.1"/>
    <property type="molecule type" value="Genomic_DNA"/>
</dbReference>
<dbReference type="RefSeq" id="XP_001582776.1">
    <property type="nucleotide sequence ID" value="XM_001582726.1"/>
</dbReference>
<dbReference type="GO" id="GO:0071339">
    <property type="term" value="C:MLL1 complex"/>
    <property type="evidence" value="ECO:0007669"/>
    <property type="project" value="InterPro"/>
</dbReference>
<dbReference type="InterPro" id="IPR009057">
    <property type="entry name" value="Homeodomain-like_sf"/>
</dbReference>
<dbReference type="Gene3D" id="2.60.200.20">
    <property type="match status" value="1"/>
</dbReference>
<evidence type="ECO:0000313" key="3">
    <source>
        <dbReference type="Proteomes" id="UP000001542"/>
    </source>
</evidence>
<dbReference type="GO" id="GO:0002151">
    <property type="term" value="F:G-quadruplex RNA binding"/>
    <property type="evidence" value="ECO:0007669"/>
    <property type="project" value="InterPro"/>
</dbReference>
<dbReference type="OrthoDB" id="10262769at2759"/>
<sequence>MDKSKNTQPWSASEDTLVVWLVLSCPFSEFSKQAAALPNRSPSEIVERFTVIMNDPELTERVNHESHNDILSYRPVPWTTLETYNLVRLCHQNKRCIPTTFLERFPSMFHPSRTATAITTMDEKLRQKEQSSIESQNAIWRQYQDEIYKFVDNHDLVAFPGSEDPVKDVTEFIKSETDNLLKQEEQTKGLSFDVITSKVEGKWTKKSFAVLVGGTDVRLIESTNVVFGRASPKCKPDVDLAYLNLQSISRRHCAIKLCTDLRFYIECLGAIVIVNGSIFKKGSIVRLHDKDIIDIGGAPFVFVENHSLMDSLRHAK</sequence>
<protein>
    <submittedName>
        <fullName evidence="2">FHA domain containing protein</fullName>
    </submittedName>
</protein>
<dbReference type="KEGG" id="tva:5467342"/>
<reference evidence="2" key="1">
    <citation type="submission" date="2006-10" db="EMBL/GenBank/DDBJ databases">
        <authorList>
            <person name="Amadeo P."/>
            <person name="Zhao Q."/>
            <person name="Wortman J."/>
            <person name="Fraser-Liggett C."/>
            <person name="Carlton J."/>
        </authorList>
    </citation>
    <scope>NUCLEOTIDE SEQUENCE</scope>
    <source>
        <strain evidence="2">G3</strain>
    </source>
</reference>
<reference evidence="2" key="2">
    <citation type="journal article" date="2007" name="Science">
        <title>Draft genome sequence of the sexually transmitted pathogen Trichomonas vaginalis.</title>
        <authorList>
            <person name="Carlton J.M."/>
            <person name="Hirt R.P."/>
            <person name="Silva J.C."/>
            <person name="Delcher A.L."/>
            <person name="Schatz M."/>
            <person name="Zhao Q."/>
            <person name="Wortman J.R."/>
            <person name="Bidwell S.L."/>
            <person name="Alsmark U.C.M."/>
            <person name="Besteiro S."/>
            <person name="Sicheritz-Ponten T."/>
            <person name="Noel C.J."/>
            <person name="Dacks J.B."/>
            <person name="Foster P.G."/>
            <person name="Simillion C."/>
            <person name="Van de Peer Y."/>
            <person name="Miranda-Saavedra D."/>
            <person name="Barton G.J."/>
            <person name="Westrop G.D."/>
            <person name="Mueller S."/>
            <person name="Dessi D."/>
            <person name="Fiori P.L."/>
            <person name="Ren Q."/>
            <person name="Paulsen I."/>
            <person name="Zhang H."/>
            <person name="Bastida-Corcuera F.D."/>
            <person name="Simoes-Barbosa A."/>
            <person name="Brown M.T."/>
            <person name="Hayes R.D."/>
            <person name="Mukherjee M."/>
            <person name="Okumura C.Y."/>
            <person name="Schneider R."/>
            <person name="Smith A.J."/>
            <person name="Vanacova S."/>
            <person name="Villalvazo M."/>
            <person name="Haas B.J."/>
            <person name="Pertea M."/>
            <person name="Feldblyum T.V."/>
            <person name="Utterback T.R."/>
            <person name="Shu C.L."/>
            <person name="Osoegawa K."/>
            <person name="de Jong P.J."/>
            <person name="Hrdy I."/>
            <person name="Horvathova L."/>
            <person name="Zubacova Z."/>
            <person name="Dolezal P."/>
            <person name="Malik S.B."/>
            <person name="Logsdon J.M. Jr."/>
            <person name="Henze K."/>
            <person name="Gupta A."/>
            <person name="Wang C.C."/>
            <person name="Dunne R.L."/>
            <person name="Upcroft J.A."/>
            <person name="Upcroft P."/>
            <person name="White O."/>
            <person name="Salzberg S.L."/>
            <person name="Tang P."/>
            <person name="Chiu C.-H."/>
            <person name="Lee Y.-S."/>
            <person name="Embley T.M."/>
            <person name="Coombs G.H."/>
            <person name="Mottram J.C."/>
            <person name="Tachezy J."/>
            <person name="Fraser-Liggett C.M."/>
            <person name="Johnson P.J."/>
        </authorList>
    </citation>
    <scope>NUCLEOTIDE SEQUENCE [LARGE SCALE GENOMIC DNA]</scope>
    <source>
        <strain evidence="2">G3</strain>
    </source>
</reference>
<dbReference type="Proteomes" id="UP000001542">
    <property type="component" value="Unassembled WGS sequence"/>
</dbReference>
<dbReference type="InterPro" id="IPR037912">
    <property type="entry name" value="MCRS1"/>
</dbReference>
<dbReference type="CDD" id="cd00167">
    <property type="entry name" value="SANT"/>
    <property type="match status" value="1"/>
</dbReference>
<dbReference type="VEuPathDB" id="TrichDB:TVAGG3_0578160"/>
<dbReference type="PANTHER" id="PTHR13233:SF0">
    <property type="entry name" value="MICROSPHERULE PROTEIN 1"/>
    <property type="match status" value="1"/>
</dbReference>
<dbReference type="SUPFAM" id="SSF46689">
    <property type="entry name" value="Homeodomain-like"/>
    <property type="match status" value="1"/>
</dbReference>
<dbReference type="GO" id="GO:0044545">
    <property type="term" value="C:NSL complex"/>
    <property type="evidence" value="ECO:0000318"/>
    <property type="project" value="GO_Central"/>
</dbReference>
<feature type="domain" description="FHA" evidence="1">
    <location>
        <begin position="225"/>
        <end position="284"/>
    </location>
</feature>
<dbReference type="GO" id="GO:0031011">
    <property type="term" value="C:Ino80 complex"/>
    <property type="evidence" value="ECO:0007669"/>
    <property type="project" value="InterPro"/>
</dbReference>
<name>A2DD16_TRIV3</name>
<keyword evidence="3" id="KW-1185">Reference proteome</keyword>
<evidence type="ECO:0000313" key="2">
    <source>
        <dbReference type="EMBL" id="EAY21790.1"/>
    </source>
</evidence>
<dbReference type="SUPFAM" id="SSF49879">
    <property type="entry name" value="SMAD/FHA domain"/>
    <property type="match status" value="1"/>
</dbReference>
<dbReference type="Pfam" id="PF00498">
    <property type="entry name" value="FHA"/>
    <property type="match status" value="1"/>
</dbReference>
<evidence type="ECO:0000259" key="1">
    <source>
        <dbReference type="PROSITE" id="PS50006"/>
    </source>
</evidence>
<dbReference type="AlphaFoldDB" id="A2DD16"/>
<dbReference type="SMR" id="A2DD16"/>